<dbReference type="PANTHER" id="PTHR12289">
    <property type="entry name" value="METAXIN RELATED"/>
    <property type="match status" value="1"/>
</dbReference>
<dbReference type="Gene3D" id="3.40.30.10">
    <property type="entry name" value="Glutaredoxin"/>
    <property type="match status" value="1"/>
</dbReference>
<dbReference type="PANTHER" id="PTHR12289:SF67">
    <property type="match status" value="1"/>
</dbReference>
<feature type="domain" description="GST C-terminal" evidence="2">
    <location>
        <begin position="84"/>
        <end position="226"/>
    </location>
</feature>
<evidence type="ECO:0000259" key="2">
    <source>
        <dbReference type="PROSITE" id="PS50405"/>
    </source>
</evidence>
<dbReference type="InterPro" id="IPR004045">
    <property type="entry name" value="Glutathione_S-Trfase_N"/>
</dbReference>
<dbReference type="EMBL" id="AP025732">
    <property type="protein sequence ID" value="BDI19502.1"/>
    <property type="molecule type" value="Genomic_DNA"/>
</dbReference>
<dbReference type="InterPro" id="IPR050931">
    <property type="entry name" value="Mito_Protein_Transport_Metaxin"/>
</dbReference>
<dbReference type="CDD" id="cd00299">
    <property type="entry name" value="GST_C_family"/>
    <property type="match status" value="1"/>
</dbReference>
<reference evidence="3" key="1">
    <citation type="submission" date="2022-04" db="EMBL/GenBank/DDBJ databases">
        <title>Complete genome sequence of a cyanobacterium, Nostoc sp. SO-36, isolated in Antarctica.</title>
        <authorList>
            <person name="Kanesaki Y."/>
            <person name="Effendi D."/>
            <person name="Sakamoto T."/>
            <person name="Ohtani S."/>
            <person name="Awai K."/>
        </authorList>
    </citation>
    <scope>NUCLEOTIDE SEQUENCE</scope>
    <source>
        <strain evidence="3">SO-36</strain>
    </source>
</reference>
<keyword evidence="4" id="KW-1185">Reference proteome</keyword>
<evidence type="ECO:0000313" key="3">
    <source>
        <dbReference type="EMBL" id="BDI19502.1"/>
    </source>
</evidence>
<feature type="domain" description="GST N-terminal" evidence="1">
    <location>
        <begin position="2"/>
        <end position="79"/>
    </location>
</feature>
<evidence type="ECO:0000259" key="1">
    <source>
        <dbReference type="PROSITE" id="PS50404"/>
    </source>
</evidence>
<dbReference type="PROSITE" id="PS50404">
    <property type="entry name" value="GST_NTER"/>
    <property type="match status" value="1"/>
</dbReference>
<protein>
    <submittedName>
        <fullName evidence="3">Glutathione S-transferase</fullName>
    </submittedName>
</protein>
<evidence type="ECO:0000313" key="4">
    <source>
        <dbReference type="Proteomes" id="UP001055453"/>
    </source>
</evidence>
<dbReference type="SUPFAM" id="SSF52833">
    <property type="entry name" value="Thioredoxin-like"/>
    <property type="match status" value="1"/>
</dbReference>
<sequence>MPKIILHQWEVSPFCNKVRKILKYKHLAYSVVNYNGLLAVAASRLSSAGKLPVIEYDGEKVQDSSDIAEFLEARHPQHPLYPADSKDLAQAYFWEDWADESLYWFEVYFRFRYPDALQLATSLLCKGRSKFEQVIFAPLARYTYERQLNAQGIGRIDKNRVEKKFFAHIGNFETILSQQDWLVGNHQTIADLAVAAQIDEILRTSPLKERILSYSHVKSWLERIQS</sequence>
<organism evidence="3 4">
    <name type="scientific">Nostoc cf. commune SO-36</name>
    <dbReference type="NCBI Taxonomy" id="449208"/>
    <lineage>
        <taxon>Bacteria</taxon>
        <taxon>Bacillati</taxon>
        <taxon>Cyanobacteriota</taxon>
        <taxon>Cyanophyceae</taxon>
        <taxon>Nostocales</taxon>
        <taxon>Nostocaceae</taxon>
        <taxon>Nostoc</taxon>
    </lineage>
</organism>
<dbReference type="RefSeq" id="WP_251957015.1">
    <property type="nucleotide sequence ID" value="NZ_AP025732.1"/>
</dbReference>
<dbReference type="InterPro" id="IPR036282">
    <property type="entry name" value="Glutathione-S-Trfase_C_sf"/>
</dbReference>
<dbReference type="Gene3D" id="1.20.1050.10">
    <property type="match status" value="1"/>
</dbReference>
<dbReference type="Pfam" id="PF14497">
    <property type="entry name" value="GST_C_3"/>
    <property type="match status" value="1"/>
</dbReference>
<dbReference type="InterPro" id="IPR010987">
    <property type="entry name" value="Glutathione-S-Trfase_C-like"/>
</dbReference>
<dbReference type="SUPFAM" id="SSF47616">
    <property type="entry name" value="GST C-terminal domain-like"/>
    <property type="match status" value="1"/>
</dbReference>
<dbReference type="CDD" id="cd00570">
    <property type="entry name" value="GST_N_family"/>
    <property type="match status" value="1"/>
</dbReference>
<dbReference type="Pfam" id="PF13417">
    <property type="entry name" value="GST_N_3"/>
    <property type="match status" value="1"/>
</dbReference>
<dbReference type="PROSITE" id="PS50405">
    <property type="entry name" value="GST_CTER"/>
    <property type="match status" value="1"/>
</dbReference>
<proteinExistence type="predicted"/>
<dbReference type="Proteomes" id="UP001055453">
    <property type="component" value="Chromosome"/>
</dbReference>
<dbReference type="SFLD" id="SFLDS00019">
    <property type="entry name" value="Glutathione_Transferase_(cytos"/>
    <property type="match status" value="1"/>
</dbReference>
<gene>
    <name evidence="3" type="ORF">ANSO36C_53040</name>
</gene>
<dbReference type="InterPro" id="IPR040079">
    <property type="entry name" value="Glutathione_S-Trfase"/>
</dbReference>
<dbReference type="InterPro" id="IPR004046">
    <property type="entry name" value="GST_C"/>
</dbReference>
<dbReference type="InterPro" id="IPR036249">
    <property type="entry name" value="Thioredoxin-like_sf"/>
</dbReference>
<name>A0ABM7Z8G2_NOSCO</name>
<accession>A0ABM7Z8G2</accession>